<sequence>MLVATAAGWRAWLAEHHATSPGVWVVRWKPSSGRPALGYEPLVEELLAVGWIDATQRTVDDERTEIWCTRRRPGSGWSRLTKERLARVEASGRMTDAGRAVIAAARADGTWEMYDDAEAGVVAADLADALAADPAAASGWDAFTPGVRRAQLRWLAEARRPATRAARVGRIVAAAAEGRAAH</sequence>
<evidence type="ECO:0008006" key="3">
    <source>
        <dbReference type="Google" id="ProtNLM"/>
    </source>
</evidence>
<dbReference type="Pfam" id="PF13376">
    <property type="entry name" value="OmdA"/>
    <property type="match status" value="1"/>
</dbReference>
<gene>
    <name evidence="1" type="ORF">E5225_01220</name>
</gene>
<name>A0A4P7SP92_9CELL</name>
<evidence type="ECO:0000313" key="2">
    <source>
        <dbReference type="Proteomes" id="UP000296469"/>
    </source>
</evidence>
<dbReference type="KEGG" id="celz:E5225_01220"/>
<keyword evidence="2" id="KW-1185">Reference proteome</keyword>
<dbReference type="AlphaFoldDB" id="A0A4P7SP92"/>
<reference evidence="1 2" key="1">
    <citation type="submission" date="2019-04" db="EMBL/GenBank/DDBJ databases">
        <title>Isolation and identification of Cellulomonas shaoxiangyii sp. Nov. isolated from feces of the Tibetan antelopes (Pantholops hodgsonii) in the Qinghai-Tibet plateau of China.</title>
        <authorList>
            <person name="Tian Z."/>
        </authorList>
    </citation>
    <scope>NUCLEOTIDE SEQUENCE [LARGE SCALE GENOMIC DNA]</scope>
    <source>
        <strain evidence="1 2">Z28</strain>
    </source>
</reference>
<organism evidence="1 2">
    <name type="scientific">Cellulomonas shaoxiangyii</name>
    <dbReference type="NCBI Taxonomy" id="2566013"/>
    <lineage>
        <taxon>Bacteria</taxon>
        <taxon>Bacillati</taxon>
        <taxon>Actinomycetota</taxon>
        <taxon>Actinomycetes</taxon>
        <taxon>Micrococcales</taxon>
        <taxon>Cellulomonadaceae</taxon>
        <taxon>Cellulomonas</taxon>
    </lineage>
</organism>
<dbReference type="EMBL" id="CP039291">
    <property type="protein sequence ID" value="QCB95096.1"/>
    <property type="molecule type" value="Genomic_DNA"/>
</dbReference>
<dbReference type="OrthoDB" id="9796999at2"/>
<proteinExistence type="predicted"/>
<dbReference type="Proteomes" id="UP000296469">
    <property type="component" value="Chromosome"/>
</dbReference>
<protein>
    <recommendedName>
        <fullName evidence="3">Bacteriocin-protection protein, YdeI/OmpD-associated family</fullName>
    </recommendedName>
</protein>
<evidence type="ECO:0000313" key="1">
    <source>
        <dbReference type="EMBL" id="QCB95096.1"/>
    </source>
</evidence>
<accession>A0A4P7SP92</accession>